<dbReference type="CDD" id="cd18799">
    <property type="entry name" value="SF2_C_EcoAI-like"/>
    <property type="match status" value="1"/>
</dbReference>
<evidence type="ECO:0000259" key="3">
    <source>
        <dbReference type="PROSITE" id="PS51192"/>
    </source>
</evidence>
<feature type="region of interest" description="Disordered" evidence="2">
    <location>
        <begin position="26"/>
        <end position="60"/>
    </location>
</feature>
<dbReference type="Pfam" id="PF00271">
    <property type="entry name" value="Helicase_C"/>
    <property type="match status" value="1"/>
</dbReference>
<protein>
    <submittedName>
        <fullName evidence="5">P-loop containing nucleoside triphosphate hydrolase protein</fullName>
    </submittedName>
</protein>
<dbReference type="GO" id="GO:0061749">
    <property type="term" value="F:forked DNA-dependent helicase activity"/>
    <property type="evidence" value="ECO:0007669"/>
    <property type="project" value="TreeGrafter"/>
</dbReference>
<evidence type="ECO:0000259" key="4">
    <source>
        <dbReference type="PROSITE" id="PS51194"/>
    </source>
</evidence>
<keyword evidence="5" id="KW-0378">Hydrolase</keyword>
<dbReference type="Gene3D" id="3.40.50.300">
    <property type="entry name" value="P-loop containing nucleotide triphosphate hydrolases"/>
    <property type="match status" value="2"/>
</dbReference>
<comment type="caution">
    <text evidence="5">The sequence shown here is derived from an EMBL/GenBank/DDBJ whole genome shotgun (WGS) entry which is preliminary data.</text>
</comment>
<keyword evidence="1" id="KW-0347">Helicase</keyword>
<feature type="domain" description="Helicase C-terminal" evidence="4">
    <location>
        <begin position="299"/>
        <end position="471"/>
    </location>
</feature>
<keyword evidence="1" id="KW-0547">Nucleotide-binding</keyword>
<dbReference type="GO" id="GO:0000403">
    <property type="term" value="F:Y-form DNA binding"/>
    <property type="evidence" value="ECO:0007669"/>
    <property type="project" value="TreeGrafter"/>
</dbReference>
<dbReference type="GO" id="GO:0016787">
    <property type="term" value="F:hydrolase activity"/>
    <property type="evidence" value="ECO:0007669"/>
    <property type="project" value="UniProtKB-KW"/>
</dbReference>
<dbReference type="CDD" id="cd18032">
    <property type="entry name" value="DEXHc_RE_I_III_res"/>
    <property type="match status" value="1"/>
</dbReference>
<dbReference type="PROSITE" id="PS51194">
    <property type="entry name" value="HELICASE_CTER"/>
    <property type="match status" value="1"/>
</dbReference>
<feature type="domain" description="Helicase ATP-binding" evidence="3">
    <location>
        <begin position="78"/>
        <end position="241"/>
    </location>
</feature>
<dbReference type="Proteomes" id="UP001287356">
    <property type="component" value="Unassembled WGS sequence"/>
</dbReference>
<evidence type="ECO:0000313" key="6">
    <source>
        <dbReference type="Proteomes" id="UP001287356"/>
    </source>
</evidence>
<proteinExistence type="predicted"/>
<dbReference type="PANTHER" id="PTHR47396">
    <property type="entry name" value="TYPE I RESTRICTION ENZYME ECOKI R PROTEIN"/>
    <property type="match status" value="1"/>
</dbReference>
<dbReference type="InterPro" id="IPR027417">
    <property type="entry name" value="P-loop_NTPase"/>
</dbReference>
<evidence type="ECO:0000256" key="1">
    <source>
        <dbReference type="ARBA" id="ARBA00022806"/>
    </source>
</evidence>
<dbReference type="GO" id="GO:0005524">
    <property type="term" value="F:ATP binding"/>
    <property type="evidence" value="ECO:0007669"/>
    <property type="project" value="InterPro"/>
</dbReference>
<keyword evidence="1" id="KW-0067">ATP-binding</keyword>
<evidence type="ECO:0000313" key="5">
    <source>
        <dbReference type="EMBL" id="KAK3369035.1"/>
    </source>
</evidence>
<gene>
    <name evidence="5" type="ORF">B0T24DRAFT_350121</name>
</gene>
<sequence>MRRLLGLGSQRLRSPLTKHMLVVAKLRSQQQQKQQQRWSSSAGPLPVPGQDETHGPPATSLGIRLRNYQEDCIQSILTSFDQGHKRVGVSLATGSGKTVIFTHLIDRVKPLSPTATQTLILAHRKELVEQAARHCANVYPDKTIEVEMAKLSASGTADITVASIQSLTSKDRIAKFDPNRFKLVLVDEAHHIVAPGYLRVLGHLGLATKQPTSPHLVGVSATFSRFDGLALGAAIDEIVYHKDYVDMIGEKWLSDAVFTTVDSKANLSKVGRLGKGGGGDFDTAALSRAVNTDEINDITVRAWVAKASGRKSTLVFCVDLAHVASLTQRFRHYGVDARFVTGGTHTRERSACLDAFKAGEFPVLLNCGVFTEGTDIPNIDCVLLARPTRSRNLLVQMIGRGMRLHPGKENCHVIDMVSSLEAGVVTTPTLFGLDPAELLDAASVNTMQEIRDHTMSDETVKKLAQQPVDVSQTAGRAYKVTFTEYDSVFDLVADSSGEKHIRAISKFAWVQVAQNRYVLDSASGTFLRLEKVEDDETSGAPRFKAWEVRSLPPGLSKSPYAAPRQLLVAESFIDAVHGCDKYAGEKFYFGTIYLGTRWRQGPATEGQLKFLNKFRTFPEEPYGPGDLTGGKAADMIAKFKHGARGRFANLLADQKRRHKASLAVDQEHERKLREIVSVGPLPS</sequence>
<dbReference type="GO" id="GO:0005759">
    <property type="term" value="C:mitochondrial matrix"/>
    <property type="evidence" value="ECO:0007669"/>
    <property type="project" value="TreeGrafter"/>
</dbReference>
<accession>A0AAE0K3V6</accession>
<reference evidence="5" key="2">
    <citation type="submission" date="2023-06" db="EMBL/GenBank/DDBJ databases">
        <authorList>
            <consortium name="Lawrence Berkeley National Laboratory"/>
            <person name="Haridas S."/>
            <person name="Hensen N."/>
            <person name="Bonometti L."/>
            <person name="Westerberg I."/>
            <person name="Brannstrom I.O."/>
            <person name="Guillou S."/>
            <person name="Cros-Aarteil S."/>
            <person name="Calhoun S."/>
            <person name="Kuo A."/>
            <person name="Mondo S."/>
            <person name="Pangilinan J."/>
            <person name="Riley R."/>
            <person name="Labutti K."/>
            <person name="Andreopoulos B."/>
            <person name="Lipzen A."/>
            <person name="Chen C."/>
            <person name="Yanf M."/>
            <person name="Daum C."/>
            <person name="Ng V."/>
            <person name="Clum A."/>
            <person name="Steindorff A."/>
            <person name="Ohm R."/>
            <person name="Martin F."/>
            <person name="Silar P."/>
            <person name="Natvig D."/>
            <person name="Lalanne C."/>
            <person name="Gautier V."/>
            <person name="Ament-Velasquez S.L."/>
            <person name="Kruys A."/>
            <person name="Hutchinson M.I."/>
            <person name="Powell A.J."/>
            <person name="Barry K."/>
            <person name="Miller A.N."/>
            <person name="Grigoriev I.V."/>
            <person name="Debuchy R."/>
            <person name="Gladieux P."/>
            <person name="Thoren M.H."/>
            <person name="Johannesson H."/>
        </authorList>
    </citation>
    <scope>NUCLEOTIDE SEQUENCE</scope>
    <source>
        <strain evidence="5">CBS 958.72</strain>
    </source>
</reference>
<dbReference type="AlphaFoldDB" id="A0AAE0K3V6"/>
<dbReference type="SMART" id="SM00487">
    <property type="entry name" value="DEXDc"/>
    <property type="match status" value="1"/>
</dbReference>
<dbReference type="EMBL" id="JAULSN010000006">
    <property type="protein sequence ID" value="KAK3369035.1"/>
    <property type="molecule type" value="Genomic_DNA"/>
</dbReference>
<dbReference type="SUPFAM" id="SSF52540">
    <property type="entry name" value="P-loop containing nucleoside triphosphate hydrolases"/>
    <property type="match status" value="1"/>
</dbReference>
<dbReference type="SMART" id="SM00490">
    <property type="entry name" value="HELICc"/>
    <property type="match status" value="1"/>
</dbReference>
<evidence type="ECO:0000256" key="2">
    <source>
        <dbReference type="SAM" id="MobiDB-lite"/>
    </source>
</evidence>
<dbReference type="InterPro" id="IPR014001">
    <property type="entry name" value="Helicase_ATP-bd"/>
</dbReference>
<dbReference type="InterPro" id="IPR006935">
    <property type="entry name" value="Helicase/UvrB_N"/>
</dbReference>
<dbReference type="Pfam" id="PF04851">
    <property type="entry name" value="ResIII"/>
    <property type="match status" value="1"/>
</dbReference>
<dbReference type="PANTHER" id="PTHR47396:SF1">
    <property type="entry name" value="ATP-DEPENDENT HELICASE IRC3-RELATED"/>
    <property type="match status" value="1"/>
</dbReference>
<dbReference type="PROSITE" id="PS51192">
    <property type="entry name" value="HELICASE_ATP_BIND_1"/>
    <property type="match status" value="1"/>
</dbReference>
<dbReference type="InterPro" id="IPR050742">
    <property type="entry name" value="Helicase_Restrict-Modif_Enz"/>
</dbReference>
<dbReference type="GO" id="GO:0032042">
    <property type="term" value="P:mitochondrial DNA metabolic process"/>
    <property type="evidence" value="ECO:0007669"/>
    <property type="project" value="TreeGrafter"/>
</dbReference>
<dbReference type="GO" id="GO:0070125">
    <property type="term" value="P:mitochondrial translational elongation"/>
    <property type="evidence" value="ECO:0007669"/>
    <property type="project" value="TreeGrafter"/>
</dbReference>
<dbReference type="GO" id="GO:0036121">
    <property type="term" value="F:double-stranded DNA helicase activity"/>
    <property type="evidence" value="ECO:0007669"/>
    <property type="project" value="TreeGrafter"/>
</dbReference>
<reference evidence="5" key="1">
    <citation type="journal article" date="2023" name="Mol. Phylogenet. Evol.">
        <title>Genome-scale phylogeny and comparative genomics of the fungal order Sordariales.</title>
        <authorList>
            <person name="Hensen N."/>
            <person name="Bonometti L."/>
            <person name="Westerberg I."/>
            <person name="Brannstrom I.O."/>
            <person name="Guillou S."/>
            <person name="Cros-Aarteil S."/>
            <person name="Calhoun S."/>
            <person name="Haridas S."/>
            <person name="Kuo A."/>
            <person name="Mondo S."/>
            <person name="Pangilinan J."/>
            <person name="Riley R."/>
            <person name="LaButti K."/>
            <person name="Andreopoulos B."/>
            <person name="Lipzen A."/>
            <person name="Chen C."/>
            <person name="Yan M."/>
            <person name="Daum C."/>
            <person name="Ng V."/>
            <person name="Clum A."/>
            <person name="Steindorff A."/>
            <person name="Ohm R.A."/>
            <person name="Martin F."/>
            <person name="Silar P."/>
            <person name="Natvig D.O."/>
            <person name="Lalanne C."/>
            <person name="Gautier V."/>
            <person name="Ament-Velasquez S.L."/>
            <person name="Kruys A."/>
            <person name="Hutchinson M.I."/>
            <person name="Powell A.J."/>
            <person name="Barry K."/>
            <person name="Miller A.N."/>
            <person name="Grigoriev I.V."/>
            <person name="Debuchy R."/>
            <person name="Gladieux P."/>
            <person name="Hiltunen Thoren M."/>
            <person name="Johannesson H."/>
        </authorList>
    </citation>
    <scope>NUCLEOTIDE SEQUENCE</scope>
    <source>
        <strain evidence="5">CBS 958.72</strain>
    </source>
</reference>
<keyword evidence="6" id="KW-1185">Reference proteome</keyword>
<organism evidence="5 6">
    <name type="scientific">Lasiosphaeria ovina</name>
    <dbReference type="NCBI Taxonomy" id="92902"/>
    <lineage>
        <taxon>Eukaryota</taxon>
        <taxon>Fungi</taxon>
        <taxon>Dikarya</taxon>
        <taxon>Ascomycota</taxon>
        <taxon>Pezizomycotina</taxon>
        <taxon>Sordariomycetes</taxon>
        <taxon>Sordariomycetidae</taxon>
        <taxon>Sordariales</taxon>
        <taxon>Lasiosphaeriaceae</taxon>
        <taxon>Lasiosphaeria</taxon>
    </lineage>
</organism>
<dbReference type="InterPro" id="IPR001650">
    <property type="entry name" value="Helicase_C-like"/>
</dbReference>
<name>A0AAE0K3V6_9PEZI</name>